<evidence type="ECO:0000313" key="3">
    <source>
        <dbReference type="Proteomes" id="UP000246085"/>
    </source>
</evidence>
<reference evidence="2 3" key="1">
    <citation type="submission" date="2018-03" db="EMBL/GenBank/DDBJ databases">
        <authorList>
            <person name="Gully D."/>
        </authorList>
    </citation>
    <scope>NUCLEOTIDE SEQUENCE [LARGE SCALE GENOMIC DNA]</scope>
    <source>
        <strain evidence="2">ORS3257</strain>
    </source>
</reference>
<protein>
    <recommendedName>
        <fullName evidence="1">Spore protein YkvP/CgeB glycosyl transferase-like domain-containing protein</fullName>
    </recommendedName>
</protein>
<proteinExistence type="predicted"/>
<name>A0A2U3PYC4_9BRAD</name>
<dbReference type="Pfam" id="PF13524">
    <property type="entry name" value="Glyco_trans_1_2"/>
    <property type="match status" value="1"/>
</dbReference>
<organism evidence="2 3">
    <name type="scientific">Bradyrhizobium vignae</name>
    <dbReference type="NCBI Taxonomy" id="1549949"/>
    <lineage>
        <taxon>Bacteria</taxon>
        <taxon>Pseudomonadati</taxon>
        <taxon>Pseudomonadota</taxon>
        <taxon>Alphaproteobacteria</taxon>
        <taxon>Hyphomicrobiales</taxon>
        <taxon>Nitrobacteraceae</taxon>
        <taxon>Bradyrhizobium</taxon>
    </lineage>
</organism>
<gene>
    <name evidence="2" type="ORF">BRAD3257_3111</name>
</gene>
<sequence>MRILIINTDYPAFLKQHYGIQPDLAVASFDRQMEARNASLFGVFDAYSRGFRARGHDAWEVHANNGLLQRQYMVEHGRTPPRAFALPGRLGNIVRRVSRRLRPVPATTRDTLRSPFDITPWRLEQILIAQVRDYKPDVILNQSVSEVGSDLLEQIKPYAKLIVGQIASPLPDDEDYRAYDLMISSLPNFVAYYRKRGLAAELNRLAFDRRVLDHVSIRERDCDVSFVGSLSPAHPARARLIEWLSGQTDLDIWGNGIDQFPAESPIHRHYHGEAWGTDMFAALGRSKITVNNHIGIAENYANNMRLYEATGMGCLLLNDLKSNIAEIFEPGREIVCYGSPEECLDLIRYYNRNTAERDRIAEAGQRRTLTEHSYLNRAKELVAMFQRYMS</sequence>
<dbReference type="KEGG" id="bvz:BRAD3257_3111"/>
<dbReference type="EMBL" id="LS398110">
    <property type="protein sequence ID" value="SPP94157.1"/>
    <property type="molecule type" value="Genomic_DNA"/>
</dbReference>
<dbReference type="Proteomes" id="UP000246085">
    <property type="component" value="Chromosome BRAD3257"/>
</dbReference>
<evidence type="ECO:0000313" key="2">
    <source>
        <dbReference type="EMBL" id="SPP94157.1"/>
    </source>
</evidence>
<evidence type="ECO:0000259" key="1">
    <source>
        <dbReference type="Pfam" id="PF13524"/>
    </source>
</evidence>
<dbReference type="InterPro" id="IPR055259">
    <property type="entry name" value="YkvP/CgeB_Glyco_trans-like"/>
</dbReference>
<accession>A0A2U3PYC4</accession>
<dbReference type="AlphaFoldDB" id="A0A2U3PYC4"/>
<feature type="domain" description="Spore protein YkvP/CgeB glycosyl transferase-like" evidence="1">
    <location>
        <begin position="238"/>
        <end position="382"/>
    </location>
</feature>